<sequence>MESPTGATSIVDYFVYFVYFPLGFTNASGFRGALLILNHGVSVWGEASPAYRIHGIDDAVMDAVCEGKVGIWLVYRLRKVVFFGYRKCDLCSTKMTGTW</sequence>
<evidence type="ECO:0000313" key="2">
    <source>
        <dbReference type="EMBL" id="VFK34067.1"/>
    </source>
</evidence>
<evidence type="ECO:0000313" key="1">
    <source>
        <dbReference type="EMBL" id="VFK31773.1"/>
    </source>
</evidence>
<dbReference type="EMBL" id="CAADFQ010000060">
    <property type="protein sequence ID" value="VFK34067.1"/>
    <property type="molecule type" value="Genomic_DNA"/>
</dbReference>
<dbReference type="AlphaFoldDB" id="A0A451BE64"/>
<name>A0A451BE64_9GAMM</name>
<dbReference type="EMBL" id="CAADFO010000093">
    <property type="protein sequence ID" value="VFK31773.1"/>
    <property type="molecule type" value="Genomic_DNA"/>
</dbReference>
<proteinExistence type="predicted"/>
<accession>A0A451BE64</accession>
<dbReference type="EMBL" id="CAADGH010000063">
    <property type="protein sequence ID" value="VFK76569.1"/>
    <property type="molecule type" value="Genomic_DNA"/>
</dbReference>
<organism evidence="3">
    <name type="scientific">Candidatus Kentrum sp. MB</name>
    <dbReference type="NCBI Taxonomy" id="2138164"/>
    <lineage>
        <taxon>Bacteria</taxon>
        <taxon>Pseudomonadati</taxon>
        <taxon>Pseudomonadota</taxon>
        <taxon>Gammaproteobacteria</taxon>
        <taxon>Candidatus Kentrum</taxon>
    </lineage>
</organism>
<gene>
    <name evidence="1" type="ORF">BECKMB1821G_GA0114241_10933</name>
    <name evidence="3" type="ORF">BECKMB1821H_GA0114242_106315</name>
    <name evidence="2" type="ORF">BECKMB1821I_GA0114274_106013</name>
</gene>
<protein>
    <submittedName>
        <fullName evidence="3">Uncharacterized protein</fullName>
    </submittedName>
</protein>
<reference evidence="3" key="1">
    <citation type="submission" date="2019-02" db="EMBL/GenBank/DDBJ databases">
        <authorList>
            <person name="Gruber-Vodicka R. H."/>
            <person name="Seah K. B. B."/>
        </authorList>
    </citation>
    <scope>NUCLEOTIDE SEQUENCE</scope>
    <source>
        <strain evidence="1">BECK_BZ197</strain>
        <strain evidence="3">BECK_BZ198</strain>
        <strain evidence="2">BECK_BZ199</strain>
    </source>
</reference>
<evidence type="ECO:0000313" key="3">
    <source>
        <dbReference type="EMBL" id="VFK76569.1"/>
    </source>
</evidence>